<dbReference type="InterPro" id="IPR011109">
    <property type="entry name" value="DNA_bind_recombinase_dom"/>
</dbReference>
<dbReference type="PANTHER" id="PTHR30461">
    <property type="entry name" value="DNA-INVERTASE FROM LAMBDOID PROPHAGE"/>
    <property type="match status" value="1"/>
</dbReference>
<proteinExistence type="predicted"/>
<dbReference type="SMART" id="SM00857">
    <property type="entry name" value="Resolvase"/>
    <property type="match status" value="1"/>
</dbReference>
<feature type="domain" description="Recombinase" evidence="1">
    <location>
        <begin position="221"/>
        <end position="331"/>
    </location>
</feature>
<dbReference type="InterPro" id="IPR036162">
    <property type="entry name" value="Resolvase-like_N_sf"/>
</dbReference>
<dbReference type="PROSITE" id="PS51737">
    <property type="entry name" value="RECOMBINASE_DNA_BIND"/>
    <property type="match status" value="1"/>
</dbReference>
<dbReference type="Pfam" id="PF00239">
    <property type="entry name" value="Resolvase"/>
    <property type="match status" value="1"/>
</dbReference>
<dbReference type="SUPFAM" id="SSF53041">
    <property type="entry name" value="Resolvase-like"/>
    <property type="match status" value="1"/>
</dbReference>
<comment type="caution">
    <text evidence="2">The sequence shown here is derived from an EMBL/GenBank/DDBJ whole genome shotgun (WGS) entry which is preliminary data.</text>
</comment>
<organism evidence="2 3">
    <name type="scientific">Streptomyces osmaniensis</name>
    <dbReference type="NCBI Taxonomy" id="593134"/>
    <lineage>
        <taxon>Bacteria</taxon>
        <taxon>Bacillati</taxon>
        <taxon>Actinomycetota</taxon>
        <taxon>Actinomycetes</taxon>
        <taxon>Kitasatosporales</taxon>
        <taxon>Streptomycetaceae</taxon>
        <taxon>Streptomyces</taxon>
    </lineage>
</organism>
<gene>
    <name evidence="2" type="ORF">GCM10022295_69150</name>
</gene>
<dbReference type="Pfam" id="PF07508">
    <property type="entry name" value="Recombinase"/>
    <property type="match status" value="1"/>
</dbReference>
<dbReference type="InterPro" id="IPR025827">
    <property type="entry name" value="Zn_ribbon_recom_dom"/>
</dbReference>
<reference evidence="3" key="1">
    <citation type="journal article" date="2019" name="Int. J. Syst. Evol. Microbiol.">
        <title>The Global Catalogue of Microorganisms (GCM) 10K type strain sequencing project: providing services to taxonomists for standard genome sequencing and annotation.</title>
        <authorList>
            <consortium name="The Broad Institute Genomics Platform"/>
            <consortium name="The Broad Institute Genome Sequencing Center for Infectious Disease"/>
            <person name="Wu L."/>
            <person name="Ma J."/>
        </authorList>
    </citation>
    <scope>NUCLEOTIDE SEQUENCE [LARGE SCALE GENOMIC DNA]</scope>
    <source>
        <strain evidence="3">JCM 17656</strain>
    </source>
</reference>
<dbReference type="InterPro" id="IPR050639">
    <property type="entry name" value="SSR_resolvase"/>
</dbReference>
<dbReference type="EMBL" id="BAABCE010000015">
    <property type="protein sequence ID" value="GAA3577788.1"/>
    <property type="molecule type" value="Genomic_DNA"/>
</dbReference>
<evidence type="ECO:0000259" key="1">
    <source>
        <dbReference type="PROSITE" id="PS51737"/>
    </source>
</evidence>
<dbReference type="InterPro" id="IPR006119">
    <property type="entry name" value="Resolv_N"/>
</dbReference>
<name>A0ABP6Y6K4_9ACTN</name>
<evidence type="ECO:0000313" key="2">
    <source>
        <dbReference type="EMBL" id="GAA3577788.1"/>
    </source>
</evidence>
<dbReference type="Gene3D" id="3.90.1750.20">
    <property type="entry name" value="Putative Large Serine Recombinase, Chain B, Domain 2"/>
    <property type="match status" value="1"/>
</dbReference>
<dbReference type="InterPro" id="IPR038109">
    <property type="entry name" value="DNA_bind_recomb_sf"/>
</dbReference>
<keyword evidence="3" id="KW-1185">Reference proteome</keyword>
<dbReference type="PANTHER" id="PTHR30461:SF23">
    <property type="entry name" value="DNA RECOMBINASE-RELATED"/>
    <property type="match status" value="1"/>
</dbReference>
<dbReference type="CDD" id="cd00338">
    <property type="entry name" value="Ser_Recombinase"/>
    <property type="match status" value="1"/>
</dbReference>
<dbReference type="Gene3D" id="3.40.50.1390">
    <property type="entry name" value="Resolvase, N-terminal catalytic domain"/>
    <property type="match status" value="1"/>
</dbReference>
<sequence length="545" mass="60516">MADCEPNAPSEALNDCRPKVRPSASQLDLLLHRLRGVPDGAPTLPEALSLRDSGWHLVVAYCRISNDRHKRDGHGVSDQANHCARIAAKHRLIVVHRYVDNDKPASKAGVERPEFDDMLDALKNGSTAAGYPVDGVVCVSDDRLYRDVHTFQRFLACFTAHATRVYADGLGAYDLYGEDAAQRGLLGAAAARAEISKQGHRAKLNHRARAERGEPVGPRRPFGWKADKVTLHPGESKVVRQGVHSLLQGRTLTAVTQDFAVSGYTSTLGNPWQRQTVKQILRNPRICGYRKLDGALVRDPDGVPVLGLWEPIVSPEEWHSVSDLLDRQRHPGGWSRGGAHSRESARYLLTGLVRCGRPLVDGELCGAPLHGHPTKASYEYRCRAALDGGCGRLSRQGPAVDELITEYALTRLEQQGALGAHTVLPWPGMQELETARHRKATIQEQWYAGEMTDSDYFSQLTREETQIKRLFNERRVWAVEHHPAAQERVDVRSHWTGLNMSAKRETLFRLLESVVIRPGSKGSHRFEPATVVPVWRPSKSGVQAT</sequence>
<dbReference type="Proteomes" id="UP001500707">
    <property type="component" value="Unassembled WGS sequence"/>
</dbReference>
<evidence type="ECO:0000313" key="3">
    <source>
        <dbReference type="Proteomes" id="UP001500707"/>
    </source>
</evidence>
<protein>
    <submittedName>
        <fullName evidence="2">Recombinase family protein</fullName>
    </submittedName>
</protein>
<dbReference type="Pfam" id="PF13408">
    <property type="entry name" value="Zn_ribbon_recom"/>
    <property type="match status" value="1"/>
</dbReference>
<accession>A0ABP6Y6K4</accession>